<dbReference type="Proteomes" id="UP001638806">
    <property type="component" value="Unassembled WGS sequence"/>
</dbReference>
<evidence type="ECO:0000313" key="2">
    <source>
        <dbReference type="Proteomes" id="UP001638806"/>
    </source>
</evidence>
<comment type="caution">
    <text evidence="1">The sequence shown here is derived from an EMBL/GenBank/DDBJ whole genome shotgun (WGS) entry which is preliminary data.</text>
</comment>
<name>A0ACC4DKK8_PURLI</name>
<proteinExistence type="predicted"/>
<reference evidence="1" key="1">
    <citation type="submission" date="2024-12" db="EMBL/GenBank/DDBJ databases">
        <title>Comparative genomics and development of molecular markers within Purpureocillium lilacinum and among Purpureocillium species.</title>
        <authorList>
            <person name="Yeh Z.-Y."/>
            <person name="Ni N.-T."/>
            <person name="Lo P.-H."/>
            <person name="Mushyakhwo K."/>
            <person name="Lin C.-F."/>
            <person name="Nai Y.-S."/>
        </authorList>
    </citation>
    <scope>NUCLEOTIDE SEQUENCE</scope>
    <source>
        <strain evidence="1">NCHU-NPUST-175</strain>
    </source>
</reference>
<gene>
    <name evidence="1" type="ORF">ACCO45_009884</name>
</gene>
<keyword evidence="2" id="KW-1185">Reference proteome</keyword>
<organism evidence="1 2">
    <name type="scientific">Purpureocillium lilacinum</name>
    <name type="common">Paecilomyces lilacinus</name>
    <dbReference type="NCBI Taxonomy" id="33203"/>
    <lineage>
        <taxon>Eukaryota</taxon>
        <taxon>Fungi</taxon>
        <taxon>Dikarya</taxon>
        <taxon>Ascomycota</taxon>
        <taxon>Pezizomycotina</taxon>
        <taxon>Sordariomycetes</taxon>
        <taxon>Hypocreomycetidae</taxon>
        <taxon>Hypocreales</taxon>
        <taxon>Ophiocordycipitaceae</taxon>
        <taxon>Purpureocillium</taxon>
    </lineage>
</organism>
<sequence length="128" mass="14736">MENFEKDRDNEELQFAQQLLLRVKEAIEDLYNGKQRQAIAEIEAVVEAKNSLVNNFSEKLFSFEFILALVYQQCGFTQKAVDLLRDVRDYQYALPDLTAKSFDCDVELAMAHWANGEDELAEALLEGH</sequence>
<accession>A0ACC4DKK8</accession>
<protein>
    <submittedName>
        <fullName evidence="1">Uncharacterized protein</fullName>
    </submittedName>
</protein>
<evidence type="ECO:0000313" key="1">
    <source>
        <dbReference type="EMBL" id="KAL3955865.1"/>
    </source>
</evidence>
<dbReference type="EMBL" id="JBGNUJ010000009">
    <property type="protein sequence ID" value="KAL3955865.1"/>
    <property type="molecule type" value="Genomic_DNA"/>
</dbReference>